<reference evidence="3" key="1">
    <citation type="submission" date="2016-06" db="EMBL/GenBank/DDBJ databases">
        <authorList>
            <person name="Nascimento L."/>
            <person name="Pereira R.V."/>
            <person name="Martins L.F."/>
            <person name="Quaggio R.B."/>
            <person name="Silva A.M."/>
            <person name="Setubal J.C."/>
        </authorList>
    </citation>
    <scope>NUCLEOTIDE SEQUENCE [LARGE SCALE GENOMIC DNA]</scope>
</reference>
<comment type="caution">
    <text evidence="2">The sequence shown here is derived from an EMBL/GenBank/DDBJ whole genome shotgun (WGS) entry which is preliminary data.</text>
</comment>
<dbReference type="Proteomes" id="UP000196475">
    <property type="component" value="Unassembled WGS sequence"/>
</dbReference>
<gene>
    <name evidence="2" type="ORF">BAA01_15355</name>
</gene>
<evidence type="ECO:0000313" key="3">
    <source>
        <dbReference type="Proteomes" id="UP000196475"/>
    </source>
</evidence>
<keyword evidence="1" id="KW-0472">Membrane</keyword>
<keyword evidence="1" id="KW-0812">Transmembrane</keyword>
<protein>
    <submittedName>
        <fullName evidence="2">Uncharacterized protein</fullName>
    </submittedName>
</protein>
<proteinExistence type="predicted"/>
<dbReference type="AlphaFoldDB" id="A0A1Y3PAU4"/>
<sequence>MKRRHLVLSVAYSPVRRLTLLAACLVLSVAVAARVSREGGDLHPAPVARAATASHTQHVQEVGAVRRLPATDAAETAPPVPVGTALASTLAGCVTVVGLLVQRYS</sequence>
<evidence type="ECO:0000313" key="2">
    <source>
        <dbReference type="EMBL" id="OUM84452.1"/>
    </source>
</evidence>
<organism evidence="2 3">
    <name type="scientific">Bacillus thermozeamaize</name>
    <dbReference type="NCBI Taxonomy" id="230954"/>
    <lineage>
        <taxon>Bacteria</taxon>
        <taxon>Bacillati</taxon>
        <taxon>Bacillota</taxon>
        <taxon>Bacilli</taxon>
        <taxon>Bacillales</taxon>
        <taxon>Bacillaceae</taxon>
        <taxon>Bacillus</taxon>
    </lineage>
</organism>
<accession>A0A1Y3PAU4</accession>
<dbReference type="EMBL" id="LZRT01000129">
    <property type="protein sequence ID" value="OUM84452.1"/>
    <property type="molecule type" value="Genomic_DNA"/>
</dbReference>
<name>A0A1Y3PAU4_9BACI</name>
<keyword evidence="1" id="KW-1133">Transmembrane helix</keyword>
<feature type="transmembrane region" description="Helical" evidence="1">
    <location>
        <begin position="82"/>
        <end position="101"/>
    </location>
</feature>
<evidence type="ECO:0000256" key="1">
    <source>
        <dbReference type="SAM" id="Phobius"/>
    </source>
</evidence>